<dbReference type="Proteomes" id="UP000018861">
    <property type="component" value="Unassembled WGS sequence"/>
</dbReference>
<evidence type="ECO:0000313" key="1">
    <source>
        <dbReference type="EMBL" id="GAE14371.1"/>
    </source>
</evidence>
<evidence type="ECO:0000313" key="2">
    <source>
        <dbReference type="Proteomes" id="UP000018861"/>
    </source>
</evidence>
<proteinExistence type="predicted"/>
<name>W4P3N5_9BACE</name>
<dbReference type="AlphaFoldDB" id="W4P3N5"/>
<reference evidence="1 2" key="1">
    <citation type="journal article" date="2014" name="Genome Announc.">
        <title>Draft Genome Sequences of Three Strains of Bacteroides pyogenes Isolated from a Cat and Swine.</title>
        <authorList>
            <person name="Sakamoto M."/>
            <person name="Oshima K."/>
            <person name="Suda W."/>
            <person name="Kitamura K."/>
            <person name="Iida T."/>
            <person name="Hattori M."/>
            <person name="Ohkuma M."/>
        </authorList>
    </citation>
    <scope>NUCLEOTIDE SEQUENCE [LARGE SCALE GENOMIC DNA]</scope>
    <source>
        <strain evidence="1 2">JCM 6292</strain>
    </source>
</reference>
<sequence length="70" mass="7793">MIEDLFSGLLDGVVIDFHLLREILFKPCVFLNIVIDELDGELTFYLDGASPASLLLNHAFVHHLIPDLSG</sequence>
<dbReference type="EMBL" id="BAIQ01000003">
    <property type="protein sequence ID" value="GAE14371.1"/>
    <property type="molecule type" value="Genomic_DNA"/>
</dbReference>
<organism evidence="1 2">
    <name type="scientific">Bacteroides pyogenes JCM 6292</name>
    <dbReference type="NCBI Taxonomy" id="1235809"/>
    <lineage>
        <taxon>Bacteria</taxon>
        <taxon>Pseudomonadati</taxon>
        <taxon>Bacteroidota</taxon>
        <taxon>Bacteroidia</taxon>
        <taxon>Bacteroidales</taxon>
        <taxon>Bacteroidaceae</taxon>
        <taxon>Bacteroides</taxon>
    </lineage>
</organism>
<comment type="caution">
    <text evidence="1">The sequence shown here is derived from an EMBL/GenBank/DDBJ whole genome shotgun (WGS) entry which is preliminary data.</text>
</comment>
<accession>W4P3N5</accession>
<protein>
    <submittedName>
        <fullName evidence="1">Uncharacterized protein</fullName>
    </submittedName>
</protein>
<gene>
    <name evidence="1" type="ORF">JCM6292_495</name>
</gene>